<dbReference type="InterPro" id="IPR038498">
    <property type="entry name" value="OspF/SpvC_sf"/>
</dbReference>
<keyword evidence="1" id="KW-0812">Transmembrane</keyword>
<protein>
    <recommendedName>
        <fullName evidence="4">Dot/Icm T4SS effector</fullName>
    </recommendedName>
</protein>
<organism evidence="2 3">
    <name type="scientific">Legionella lytica</name>
    <dbReference type="NCBI Taxonomy" id="96232"/>
    <lineage>
        <taxon>Bacteria</taxon>
        <taxon>Pseudomonadati</taxon>
        <taxon>Pseudomonadota</taxon>
        <taxon>Gammaproteobacteria</taxon>
        <taxon>Legionellales</taxon>
        <taxon>Legionellaceae</taxon>
        <taxon>Legionella</taxon>
    </lineage>
</organism>
<evidence type="ECO:0000313" key="3">
    <source>
        <dbReference type="Proteomes" id="UP001057474"/>
    </source>
</evidence>
<feature type="transmembrane region" description="Helical" evidence="1">
    <location>
        <begin position="446"/>
        <end position="464"/>
    </location>
</feature>
<dbReference type="Gene3D" id="3.30.2430.10">
    <property type="entry name" value="phosphothreonine lyase"/>
    <property type="match status" value="1"/>
</dbReference>
<feature type="transmembrane region" description="Helical" evidence="1">
    <location>
        <begin position="471"/>
        <end position="493"/>
    </location>
</feature>
<name>A0ABY4Y4S3_9GAMM</name>
<reference evidence="2" key="1">
    <citation type="submission" date="2021-03" db="EMBL/GenBank/DDBJ databases">
        <title>Legionella lytica PCM 2298.</title>
        <authorList>
            <person name="Koper P."/>
        </authorList>
    </citation>
    <scope>NUCLEOTIDE SEQUENCE</scope>
    <source>
        <strain evidence="2">PCM 2298</strain>
    </source>
</reference>
<dbReference type="RefSeq" id="WP_252578775.1">
    <property type="nucleotide sequence ID" value="NZ_CP071527.1"/>
</dbReference>
<keyword evidence="1" id="KW-0472">Membrane</keyword>
<proteinExistence type="predicted"/>
<dbReference type="EMBL" id="CP071527">
    <property type="protein sequence ID" value="USQ12615.1"/>
    <property type="molecule type" value="Genomic_DNA"/>
</dbReference>
<evidence type="ECO:0008006" key="4">
    <source>
        <dbReference type="Google" id="ProtNLM"/>
    </source>
</evidence>
<keyword evidence="3" id="KW-1185">Reference proteome</keyword>
<evidence type="ECO:0000256" key="1">
    <source>
        <dbReference type="SAM" id="Phobius"/>
    </source>
</evidence>
<dbReference type="Proteomes" id="UP001057474">
    <property type="component" value="Chromosome"/>
</dbReference>
<accession>A0ABY4Y4S3</accession>
<keyword evidence="1" id="KW-1133">Transmembrane helix</keyword>
<sequence>MGIESKQGKAVVHVGLDDVSYTQLDKIYPKSQLFHVGSYKAYMGGVSGYWNDLNKGISPHRIEDSDQFAFFTKTDSPRDNDSSWKIHLSIHPSDLSRAWDLIYPILMEENVPCFKTTRNVVSQAMYIAMKDADTSTDSLTAAEKAQSLRDIIRVFNGMQITVYIPEGKEREYNELLERIEPILYQAGIRPGVIDKSDRALGLYSSVRNEGVKYTAHNNVSGYKVAELQDPFHALGVEWKKVKINWGGLDYARHVNKAKGLVLQMLDAEAKYKSGMHTKNEFQQIYDVAMEYFQRWHTFMGKAAPEDLATLAARDQDGFLELKEWIDRGYEFLPPIRKHNVKKVKEAEDVLARSPRVDTLSLKTVHLLKRTKAHFALNEGVVVKPQVDDVVEPVEKPKLEKESSVKALQELKAFRKESFSDPLLKLKLEEVINKPKASNTSKSSARVFWGMFDGLLIGGALGLALSIAFAPWALVICLSLSAGGMVIGGGIGHFTAPSSSDVEKQPFIQKKAVEVKAEQATSPHKSSKGLGFFDNDVVDDGHQIVVQPTDSIQLVQ</sequence>
<gene>
    <name evidence="2" type="ORF">J2N86_07770</name>
</gene>
<evidence type="ECO:0000313" key="2">
    <source>
        <dbReference type="EMBL" id="USQ12615.1"/>
    </source>
</evidence>